<dbReference type="GO" id="GO:0008408">
    <property type="term" value="F:3'-5' exonuclease activity"/>
    <property type="evidence" value="ECO:0007669"/>
    <property type="project" value="TreeGrafter"/>
</dbReference>
<gene>
    <name evidence="3" type="ORF">SAMN02910414_01675</name>
</gene>
<protein>
    <submittedName>
        <fullName evidence="3">DNA polymerase-3 subunit alpha</fullName>
    </submittedName>
</protein>
<keyword evidence="1" id="KW-0540">Nuclease</keyword>
<dbReference type="InterPro" id="IPR013520">
    <property type="entry name" value="Ribonucl_H"/>
</dbReference>
<dbReference type="NCBIfam" id="TIGR00573">
    <property type="entry name" value="dnaq"/>
    <property type="match status" value="1"/>
</dbReference>
<keyword evidence="4" id="KW-1185">Reference proteome</keyword>
<accession>A0A1H3KBQ5</accession>
<dbReference type="PANTHER" id="PTHR30231">
    <property type="entry name" value="DNA POLYMERASE III SUBUNIT EPSILON"/>
    <property type="match status" value="1"/>
</dbReference>
<dbReference type="GO" id="GO:0005829">
    <property type="term" value="C:cytosol"/>
    <property type="evidence" value="ECO:0007669"/>
    <property type="project" value="TreeGrafter"/>
</dbReference>
<dbReference type="CDD" id="cd06127">
    <property type="entry name" value="DEDDh"/>
    <property type="match status" value="1"/>
</dbReference>
<dbReference type="Gene3D" id="3.30.420.10">
    <property type="entry name" value="Ribonuclease H-like superfamily/Ribonuclease H"/>
    <property type="match status" value="1"/>
</dbReference>
<dbReference type="InterPro" id="IPR006054">
    <property type="entry name" value="DnaQ"/>
</dbReference>
<dbReference type="InterPro" id="IPR012337">
    <property type="entry name" value="RNaseH-like_sf"/>
</dbReference>
<evidence type="ECO:0000259" key="2">
    <source>
        <dbReference type="SMART" id="SM00479"/>
    </source>
</evidence>
<dbReference type="STRING" id="1122142.SAMN02910414_01675"/>
<sequence length="238" mass="28082">MNFIDDYTVLDLEMTGLSVKKDKIIEIGAIKVRNNEIVDTYKSFINPHVKLSKKIIDLTGIDDSMLSTAPEEDEAMYKLIDFVGEDCIIGQNIIFDYSFIKQWAVNKNVKLDLYYCDTLKIARELLPKDEKKDLENLCSFFNIKRENAHRALDDSFETMQVYEKLKQIAKNNNIEKLCFLPQKFNVKLKKQMLATKKQKEQLNRYLEMKNIEYKINWETLTRSEASRIMDKLYVKYGR</sequence>
<keyword evidence="1" id="KW-0378">Hydrolase</keyword>
<dbReference type="OrthoDB" id="9776650at2"/>
<dbReference type="PANTHER" id="PTHR30231:SF41">
    <property type="entry name" value="DNA POLYMERASE III SUBUNIT EPSILON"/>
    <property type="match status" value="1"/>
</dbReference>
<feature type="domain" description="Exonuclease" evidence="2">
    <location>
        <begin position="6"/>
        <end position="171"/>
    </location>
</feature>
<keyword evidence="1" id="KW-0269">Exonuclease</keyword>
<dbReference type="GO" id="GO:0003887">
    <property type="term" value="F:DNA-directed DNA polymerase activity"/>
    <property type="evidence" value="ECO:0007669"/>
    <property type="project" value="InterPro"/>
</dbReference>
<name>A0A1H3KBQ5_9FIRM</name>
<dbReference type="RefSeq" id="WP_083354509.1">
    <property type="nucleotide sequence ID" value="NZ_FNPG01000019.1"/>
</dbReference>
<dbReference type="Pfam" id="PF00929">
    <property type="entry name" value="RNase_T"/>
    <property type="match status" value="1"/>
</dbReference>
<dbReference type="GO" id="GO:0003677">
    <property type="term" value="F:DNA binding"/>
    <property type="evidence" value="ECO:0007669"/>
    <property type="project" value="InterPro"/>
</dbReference>
<evidence type="ECO:0000313" key="4">
    <source>
        <dbReference type="Proteomes" id="UP000183918"/>
    </source>
</evidence>
<dbReference type="FunFam" id="3.30.420.10:FF:000045">
    <property type="entry name" value="3'-5' exonuclease DinG"/>
    <property type="match status" value="1"/>
</dbReference>
<dbReference type="AlphaFoldDB" id="A0A1H3KBQ5"/>
<evidence type="ECO:0000313" key="3">
    <source>
        <dbReference type="EMBL" id="SDY49028.1"/>
    </source>
</evidence>
<dbReference type="InterPro" id="IPR036397">
    <property type="entry name" value="RNaseH_sf"/>
</dbReference>
<reference evidence="3 4" key="1">
    <citation type="submission" date="2016-10" db="EMBL/GenBank/DDBJ databases">
        <authorList>
            <person name="de Groot N.N."/>
        </authorList>
    </citation>
    <scope>NUCLEOTIDE SEQUENCE [LARGE SCALE GENOMIC DNA]</scope>
    <source>
        <strain evidence="3 4">DSM 14045</strain>
    </source>
</reference>
<dbReference type="EMBL" id="FNPG01000019">
    <property type="protein sequence ID" value="SDY49028.1"/>
    <property type="molecule type" value="Genomic_DNA"/>
</dbReference>
<evidence type="ECO:0000256" key="1">
    <source>
        <dbReference type="ARBA" id="ARBA00022839"/>
    </source>
</evidence>
<organism evidence="3 4">
    <name type="scientific">Lachnobacterium bovis DSM 14045</name>
    <dbReference type="NCBI Taxonomy" id="1122142"/>
    <lineage>
        <taxon>Bacteria</taxon>
        <taxon>Bacillati</taxon>
        <taxon>Bacillota</taxon>
        <taxon>Clostridia</taxon>
        <taxon>Lachnospirales</taxon>
        <taxon>Lachnospiraceae</taxon>
        <taxon>Lachnobacterium</taxon>
    </lineage>
</organism>
<proteinExistence type="predicted"/>
<dbReference type="SUPFAM" id="SSF53098">
    <property type="entry name" value="Ribonuclease H-like"/>
    <property type="match status" value="1"/>
</dbReference>
<dbReference type="Proteomes" id="UP000183918">
    <property type="component" value="Unassembled WGS sequence"/>
</dbReference>
<dbReference type="SMART" id="SM00479">
    <property type="entry name" value="EXOIII"/>
    <property type="match status" value="1"/>
</dbReference>
<dbReference type="GO" id="GO:0045004">
    <property type="term" value="P:DNA replication proofreading"/>
    <property type="evidence" value="ECO:0007669"/>
    <property type="project" value="TreeGrafter"/>
</dbReference>